<name>A0A6V7H9Y7_9HYME</name>
<proteinExistence type="predicted"/>
<evidence type="ECO:0008006" key="12">
    <source>
        <dbReference type="Google" id="ProtNLM"/>
    </source>
</evidence>
<evidence type="ECO:0000313" key="11">
    <source>
        <dbReference type="Proteomes" id="UP000752696"/>
    </source>
</evidence>
<keyword evidence="11" id="KW-1185">Reference proteome</keyword>
<keyword evidence="3" id="KW-0489">Methyltransferase</keyword>
<evidence type="ECO:0000256" key="3">
    <source>
        <dbReference type="ARBA" id="ARBA00022603"/>
    </source>
</evidence>
<comment type="caution">
    <text evidence="10">The sequence shown here is derived from an EMBL/GenBank/DDBJ whole genome shotgun (WGS) entry which is preliminary data.</text>
</comment>
<organism evidence="10 11">
    <name type="scientific">Heterotrigona itama</name>
    <dbReference type="NCBI Taxonomy" id="395501"/>
    <lineage>
        <taxon>Eukaryota</taxon>
        <taxon>Metazoa</taxon>
        <taxon>Ecdysozoa</taxon>
        <taxon>Arthropoda</taxon>
        <taxon>Hexapoda</taxon>
        <taxon>Insecta</taxon>
        <taxon>Pterygota</taxon>
        <taxon>Neoptera</taxon>
        <taxon>Endopterygota</taxon>
        <taxon>Hymenoptera</taxon>
        <taxon>Apocrita</taxon>
        <taxon>Aculeata</taxon>
        <taxon>Apoidea</taxon>
        <taxon>Anthophila</taxon>
        <taxon>Apidae</taxon>
        <taxon>Heterotrigona</taxon>
    </lineage>
</organism>
<sequence length="512" mass="60377">PTLLFGTYKNGKLEKFYVCAACRERKMCKFYLKEGEKLTKQQTIKWEQERKQFTSRYRHRQLYVCFNDIMSASPENRCYCYTCEQLISKAEKDMMNKHKNHDIKEGLTDYQLRHPTEILKPLENSRQEAQYFFTKQSTEDIVNILLKLRARQILCICTPKIHEYILENYETTMSTLLLDFDGRFHNFFGPLSYCWYNLLNNHFFNESAIHAFKDFLTQNGGKDTYLICDPPFGSRVEPISWTIKRISDLYKKWNNIENEEDCLKIMFIFPYFMESIMKQKSNPPGVSGGLKDLKMTDYKVSYDNHPLFITDSNAKSPSPIRIFTNVPLNSVELPKSNGYRYCKICQKWVAKENKHCKKCQECTTKNGLTYKHCNICKRCVKPYWKHCETCKRCVVMKHLCGQKPKVTGKCFKCNEPGHTEKECDMDKKTHADVMKIKKVKKRKTSNEKETINNVKRKRIDDLSASEGRKGEPTIKIKKTSKRLESNLIKEKVISELKVKKPQRLKVHKKIKL</sequence>
<evidence type="ECO:0000256" key="6">
    <source>
        <dbReference type="PROSITE-ProRule" id="PRU00047"/>
    </source>
</evidence>
<keyword evidence="5" id="KW-0539">Nucleus</keyword>
<feature type="compositionally biased region" description="Basic and acidic residues" evidence="7">
    <location>
        <begin position="458"/>
        <end position="474"/>
    </location>
</feature>
<dbReference type="GO" id="GO:0008270">
    <property type="term" value="F:zinc ion binding"/>
    <property type="evidence" value="ECO:0007669"/>
    <property type="project" value="UniProtKB-KW"/>
</dbReference>
<feature type="domain" description="CTCHY-type" evidence="9">
    <location>
        <begin position="337"/>
        <end position="414"/>
    </location>
</feature>
<dbReference type="Pfam" id="PF00098">
    <property type="entry name" value="zf-CCHC"/>
    <property type="match status" value="1"/>
</dbReference>
<feature type="domain" description="CCHC-type" evidence="8">
    <location>
        <begin position="409"/>
        <end position="423"/>
    </location>
</feature>
<dbReference type="PROSITE" id="PS50216">
    <property type="entry name" value="DHHC"/>
    <property type="match status" value="1"/>
</dbReference>
<dbReference type="PROSITE" id="PS51270">
    <property type="entry name" value="ZF_CTCHY"/>
    <property type="match status" value="1"/>
</dbReference>
<feature type="non-terminal residue" evidence="10">
    <location>
        <position position="1"/>
    </location>
</feature>
<evidence type="ECO:0000256" key="5">
    <source>
        <dbReference type="ARBA" id="ARBA00023242"/>
    </source>
</evidence>
<dbReference type="PANTHER" id="PTHR13493">
    <property type="entry name" value="ZINC FINGER CCHC DOMAIN-CONTAINING"/>
    <property type="match status" value="1"/>
</dbReference>
<evidence type="ECO:0000256" key="7">
    <source>
        <dbReference type="SAM" id="MobiDB-lite"/>
    </source>
</evidence>
<gene>
    <name evidence="10" type="ORF">MHI_LOCUS581999</name>
</gene>
<dbReference type="PROSITE" id="PS50158">
    <property type="entry name" value="ZF_CCHC"/>
    <property type="match status" value="1"/>
</dbReference>
<evidence type="ECO:0000313" key="10">
    <source>
        <dbReference type="EMBL" id="CAD1475563.1"/>
    </source>
</evidence>
<dbReference type="PROSITE" id="PS00092">
    <property type="entry name" value="N6_MTASE"/>
    <property type="match status" value="1"/>
</dbReference>
<evidence type="ECO:0000259" key="9">
    <source>
        <dbReference type="PROSITE" id="PS51270"/>
    </source>
</evidence>
<feature type="region of interest" description="Disordered" evidence="7">
    <location>
        <begin position="456"/>
        <end position="475"/>
    </location>
</feature>
<dbReference type="SMART" id="SM00343">
    <property type="entry name" value="ZnF_C2HC"/>
    <property type="match status" value="1"/>
</dbReference>
<keyword evidence="4" id="KW-0808">Transferase</keyword>
<dbReference type="InterPro" id="IPR041370">
    <property type="entry name" value="Mlase_EEF1AKMT1/ZCCHC4"/>
</dbReference>
<dbReference type="Proteomes" id="UP000752696">
    <property type="component" value="Unassembled WGS sequence"/>
</dbReference>
<keyword evidence="6" id="KW-0862">Zinc</keyword>
<dbReference type="GO" id="GO:0005730">
    <property type="term" value="C:nucleolus"/>
    <property type="evidence" value="ECO:0007669"/>
    <property type="project" value="TreeGrafter"/>
</dbReference>
<dbReference type="EMBL" id="CAJDYZ010008596">
    <property type="protein sequence ID" value="CAD1475563.1"/>
    <property type="molecule type" value="Genomic_DNA"/>
</dbReference>
<dbReference type="InterPro" id="IPR002052">
    <property type="entry name" value="DNA_methylase_N6_adenine_CS"/>
</dbReference>
<keyword evidence="6" id="KW-0479">Metal-binding</keyword>
<keyword evidence="2" id="KW-0963">Cytoplasm</keyword>
<evidence type="ECO:0000256" key="2">
    <source>
        <dbReference type="ARBA" id="ARBA00022490"/>
    </source>
</evidence>
<evidence type="ECO:0000256" key="4">
    <source>
        <dbReference type="ARBA" id="ARBA00022679"/>
    </source>
</evidence>
<dbReference type="GO" id="GO:0003676">
    <property type="term" value="F:nucleic acid binding"/>
    <property type="evidence" value="ECO:0007669"/>
    <property type="project" value="InterPro"/>
</dbReference>
<dbReference type="PANTHER" id="PTHR13493:SF3">
    <property type="entry name" value="RRNA N6-ADENOSINE-METHYLTRANSFERASE ZCCHC4"/>
    <property type="match status" value="1"/>
</dbReference>
<reference evidence="10" key="1">
    <citation type="submission" date="2020-07" db="EMBL/GenBank/DDBJ databases">
        <authorList>
            <person name="Nazaruddin N."/>
        </authorList>
    </citation>
    <scope>NUCLEOTIDE SEQUENCE</scope>
</reference>
<dbReference type="GO" id="GO:0008988">
    <property type="term" value="F:rRNA (adenine-N6-)-methyltransferase activity"/>
    <property type="evidence" value="ECO:0007669"/>
    <property type="project" value="InterPro"/>
</dbReference>
<dbReference type="AlphaFoldDB" id="A0A6V7H9Y7"/>
<protein>
    <recommendedName>
        <fullName evidence="12">CCHC-type domain-containing protein</fullName>
    </recommendedName>
</protein>
<evidence type="ECO:0000259" key="8">
    <source>
        <dbReference type="PROSITE" id="PS50158"/>
    </source>
</evidence>
<dbReference type="Pfam" id="PF10237">
    <property type="entry name" value="N6-adenineMlase"/>
    <property type="match status" value="1"/>
</dbReference>
<keyword evidence="6" id="KW-0863">Zinc-finger</keyword>
<dbReference type="GO" id="GO:0005737">
    <property type="term" value="C:cytoplasm"/>
    <property type="evidence" value="ECO:0007669"/>
    <property type="project" value="UniProtKB-SubCell"/>
</dbReference>
<dbReference type="InterPro" id="IPR039846">
    <property type="entry name" value="ZCCHC4"/>
</dbReference>
<dbReference type="OrthoDB" id="431817at2759"/>
<dbReference type="InterPro" id="IPR017921">
    <property type="entry name" value="Znf_CTCHY"/>
</dbReference>
<accession>A0A6V7H9Y7</accession>
<comment type="subcellular location">
    <subcellularLocation>
        <location evidence="1">Cytoplasm</location>
    </subcellularLocation>
</comment>
<dbReference type="InterPro" id="IPR001878">
    <property type="entry name" value="Znf_CCHC"/>
</dbReference>
<evidence type="ECO:0000256" key="1">
    <source>
        <dbReference type="ARBA" id="ARBA00004496"/>
    </source>
</evidence>